<name>A0A5C6B8P6_9PLAN</name>
<dbReference type="EMBL" id="SJPP01000003">
    <property type="protein sequence ID" value="TWU06884.1"/>
    <property type="molecule type" value="Genomic_DNA"/>
</dbReference>
<dbReference type="Proteomes" id="UP000320735">
    <property type="component" value="Unassembled WGS sequence"/>
</dbReference>
<accession>A0A5C6B8P6</accession>
<dbReference type="RefSeq" id="WP_146373727.1">
    <property type="nucleotide sequence ID" value="NZ_SJPP01000003.1"/>
</dbReference>
<gene>
    <name evidence="1" type="ORF">CA54_52860</name>
</gene>
<reference evidence="1 2" key="1">
    <citation type="submission" date="2019-02" db="EMBL/GenBank/DDBJ databases">
        <title>Deep-cultivation of Planctomycetes and their phenomic and genomic characterization uncovers novel biology.</title>
        <authorList>
            <person name="Wiegand S."/>
            <person name="Jogler M."/>
            <person name="Boedeker C."/>
            <person name="Pinto D."/>
            <person name="Vollmers J."/>
            <person name="Rivas-Marin E."/>
            <person name="Kohn T."/>
            <person name="Peeters S.H."/>
            <person name="Heuer A."/>
            <person name="Rast P."/>
            <person name="Oberbeckmann S."/>
            <person name="Bunk B."/>
            <person name="Jeske O."/>
            <person name="Meyerdierks A."/>
            <person name="Storesund J.E."/>
            <person name="Kallscheuer N."/>
            <person name="Luecker S."/>
            <person name="Lage O.M."/>
            <person name="Pohl T."/>
            <person name="Merkel B.J."/>
            <person name="Hornburger P."/>
            <person name="Mueller R.-W."/>
            <person name="Bruemmer F."/>
            <person name="Labrenz M."/>
            <person name="Spormann A.M."/>
            <person name="Op Den Camp H."/>
            <person name="Overmann J."/>
            <person name="Amann R."/>
            <person name="Jetten M.S.M."/>
            <person name="Mascher T."/>
            <person name="Medema M.H."/>
            <person name="Devos D.P."/>
            <person name="Kaster A.-K."/>
            <person name="Ovreas L."/>
            <person name="Rohde M."/>
            <person name="Galperin M.Y."/>
            <person name="Jogler C."/>
        </authorList>
    </citation>
    <scope>NUCLEOTIDE SEQUENCE [LARGE SCALE GENOMIC DNA]</scope>
    <source>
        <strain evidence="1 2">CA54</strain>
    </source>
</reference>
<keyword evidence="2" id="KW-1185">Reference proteome</keyword>
<dbReference type="OrthoDB" id="2989479at2"/>
<organism evidence="1 2">
    <name type="scientific">Symmachiella macrocystis</name>
    <dbReference type="NCBI Taxonomy" id="2527985"/>
    <lineage>
        <taxon>Bacteria</taxon>
        <taxon>Pseudomonadati</taxon>
        <taxon>Planctomycetota</taxon>
        <taxon>Planctomycetia</taxon>
        <taxon>Planctomycetales</taxon>
        <taxon>Planctomycetaceae</taxon>
        <taxon>Symmachiella</taxon>
    </lineage>
</organism>
<sequence length="71" mass="8108">MAESDVVIQITVPEAVVLDSFLRRFAETDELTIQDQAEQQVLWNLQCLFEKLTDREWPSIESASAVLRGEV</sequence>
<dbReference type="AlphaFoldDB" id="A0A5C6B8P6"/>
<proteinExistence type="predicted"/>
<evidence type="ECO:0000313" key="1">
    <source>
        <dbReference type="EMBL" id="TWU06884.1"/>
    </source>
</evidence>
<protein>
    <submittedName>
        <fullName evidence="1">Uncharacterized protein</fullName>
    </submittedName>
</protein>
<comment type="caution">
    <text evidence="1">The sequence shown here is derived from an EMBL/GenBank/DDBJ whole genome shotgun (WGS) entry which is preliminary data.</text>
</comment>
<evidence type="ECO:0000313" key="2">
    <source>
        <dbReference type="Proteomes" id="UP000320735"/>
    </source>
</evidence>